<dbReference type="GO" id="GO:0005634">
    <property type="term" value="C:nucleus"/>
    <property type="evidence" value="ECO:0007669"/>
    <property type="project" value="TreeGrafter"/>
</dbReference>
<name>A0A9W7LBJ4_9STRA</name>
<dbReference type="GO" id="GO:2000001">
    <property type="term" value="P:regulation of DNA damage checkpoint"/>
    <property type="evidence" value="ECO:0007669"/>
    <property type="project" value="TreeGrafter"/>
</dbReference>
<evidence type="ECO:0000256" key="1">
    <source>
        <dbReference type="ARBA" id="ARBA00005434"/>
    </source>
</evidence>
<accession>A0A9W7LBJ4</accession>
<feature type="compositionally biased region" description="Basic and acidic residues" evidence="2">
    <location>
        <begin position="13"/>
        <end position="31"/>
    </location>
</feature>
<feature type="compositionally biased region" description="Polar residues" evidence="2">
    <location>
        <begin position="1"/>
        <end position="10"/>
    </location>
</feature>
<dbReference type="GO" id="GO:0003677">
    <property type="term" value="F:DNA binding"/>
    <property type="evidence" value="ECO:0007669"/>
    <property type="project" value="TreeGrafter"/>
</dbReference>
<feature type="compositionally biased region" description="Pro residues" evidence="2">
    <location>
        <begin position="146"/>
        <end position="165"/>
    </location>
</feature>
<organism evidence="3 4">
    <name type="scientific">Triparma columacea</name>
    <dbReference type="NCBI Taxonomy" id="722753"/>
    <lineage>
        <taxon>Eukaryota</taxon>
        <taxon>Sar</taxon>
        <taxon>Stramenopiles</taxon>
        <taxon>Ochrophyta</taxon>
        <taxon>Bolidophyceae</taxon>
        <taxon>Parmales</taxon>
        <taxon>Triparmaceae</taxon>
        <taxon>Triparma</taxon>
    </lineage>
</organism>
<dbReference type="SUPFAM" id="SSF50978">
    <property type="entry name" value="WD40 repeat-like"/>
    <property type="match status" value="1"/>
</dbReference>
<protein>
    <submittedName>
        <fullName evidence="3">Uncharacterized protein</fullName>
    </submittedName>
</protein>
<dbReference type="InterPro" id="IPR001680">
    <property type="entry name" value="WD40_rpt"/>
</dbReference>
<dbReference type="Proteomes" id="UP001165065">
    <property type="component" value="Unassembled WGS sequence"/>
</dbReference>
<dbReference type="AlphaFoldDB" id="A0A9W7LBJ4"/>
<proteinExistence type="inferred from homology"/>
<evidence type="ECO:0000313" key="3">
    <source>
        <dbReference type="EMBL" id="GMI45115.1"/>
    </source>
</evidence>
<feature type="compositionally biased region" description="Acidic residues" evidence="2">
    <location>
        <begin position="32"/>
        <end position="55"/>
    </location>
</feature>
<feature type="region of interest" description="Disordered" evidence="2">
    <location>
        <begin position="1"/>
        <end position="112"/>
    </location>
</feature>
<comment type="caution">
    <text evidence="3">The sequence shown here is derived from an EMBL/GenBank/DDBJ whole genome shotgun (WGS) entry which is preliminary data.</text>
</comment>
<feature type="region of interest" description="Disordered" evidence="2">
    <location>
        <begin position="203"/>
        <end position="250"/>
    </location>
</feature>
<keyword evidence="4" id="KW-1185">Reference proteome</keyword>
<feature type="compositionally biased region" description="Pro residues" evidence="2">
    <location>
        <begin position="99"/>
        <end position="108"/>
    </location>
</feature>
<sequence length="731" mass="78916">MNVENSNITSDAEFEKHDNAAPKETIEIHSDEDLEEEGVDSDEHDDDYSDSECEESAMGPLSTSGATSAITETTRSTTILKQAPTNKRRRENKVKAPLRPVPPPPPLTSFPKDVEYKDFASKMLRSGVVMEDVGRMWSDFKELHAPDPPTPIKKPPKKSPLPPNSPEVLTLENGLTPYEKLRLEKMKRNNAYLEKLGLGNGLIPLGDKEKTNKEQKKKKKRKKTIDPEKTIPSQAPSRRSSRKRGESAVDYSHEKIVQELGLDSQLSTGVGRKAGVAGSVAGLLSPEVNFDENAVVIHNDDCVMKYDTSPERLVGTANNGDTSVDSWWAVADGDLKSTDVPKLHSFYSPQHFGAEAYKKKSPATLATSAGLQKLYDLNFSKGGGKFVVGGGGDGMVNVWGLEDDEESVDGGADEEEVYEDGKAARTEWCWRASKNWLSGADFLPTTNAVPKLLTTANDGVVRLWDLGKVMKSGGPKELLSAPNVHRTGIFSMDLLRQDLDGACHVLTGSKDKTVAVTAIRGEGGSVNVSWRGSYHSKIVKDVSFCKGSGSTLVASCGMDGLVAVSDRRVEGGETPSVCEIEDGHAMPHSVVWGEGGLDSGVLMTAGSCSDAIKIWDIKNTKAPLMTLRGHTQSTMRKRGIHHPVFFSPSRLGGGRTFVVSPGDQVGALSIFDITSPSGSLMSGEINASSRGKIGDGNLDVSALTIEKDKDGYGFRMAAGTGDEIHLLNCKW</sequence>
<feature type="compositionally biased region" description="Low complexity" evidence="2">
    <location>
        <begin position="66"/>
        <end position="79"/>
    </location>
</feature>
<reference evidence="4" key="1">
    <citation type="journal article" date="2023" name="Commun. Biol.">
        <title>Genome analysis of Parmales, the sister group of diatoms, reveals the evolutionary specialization of diatoms from phago-mixotrophs to photoautotrophs.</title>
        <authorList>
            <person name="Ban H."/>
            <person name="Sato S."/>
            <person name="Yoshikawa S."/>
            <person name="Yamada K."/>
            <person name="Nakamura Y."/>
            <person name="Ichinomiya M."/>
            <person name="Sato N."/>
            <person name="Blanc-Mathieu R."/>
            <person name="Endo H."/>
            <person name="Kuwata A."/>
            <person name="Ogata H."/>
        </authorList>
    </citation>
    <scope>NUCLEOTIDE SEQUENCE [LARGE SCALE GENOMIC DNA]</scope>
</reference>
<dbReference type="SMART" id="SM00320">
    <property type="entry name" value="WD40"/>
    <property type="match status" value="4"/>
</dbReference>
<evidence type="ECO:0000313" key="4">
    <source>
        <dbReference type="Proteomes" id="UP001165065"/>
    </source>
</evidence>
<dbReference type="Gene3D" id="2.130.10.10">
    <property type="entry name" value="YVTN repeat-like/Quinoprotein amine dehydrogenase"/>
    <property type="match status" value="2"/>
</dbReference>
<dbReference type="InterPro" id="IPR015943">
    <property type="entry name" value="WD40/YVTN_repeat-like_dom_sf"/>
</dbReference>
<feature type="region of interest" description="Disordered" evidence="2">
    <location>
        <begin position="141"/>
        <end position="170"/>
    </location>
</feature>
<comment type="similarity">
    <text evidence="1">Belongs to the WD repeat DDB2/WDR76 family.</text>
</comment>
<dbReference type="EMBL" id="BRYA01000237">
    <property type="protein sequence ID" value="GMI45115.1"/>
    <property type="molecule type" value="Genomic_DNA"/>
</dbReference>
<dbReference type="InterPro" id="IPR036322">
    <property type="entry name" value="WD40_repeat_dom_sf"/>
</dbReference>
<gene>
    <name evidence="3" type="ORF">TrCOL_g10300</name>
</gene>
<evidence type="ECO:0000256" key="2">
    <source>
        <dbReference type="SAM" id="MobiDB-lite"/>
    </source>
</evidence>
<dbReference type="PANTHER" id="PTHR14773">
    <property type="entry name" value="WD REPEAT-CONTAINING PROTEIN 76"/>
    <property type="match status" value="1"/>
</dbReference>
<dbReference type="PANTHER" id="PTHR14773:SF2">
    <property type="entry name" value="(WILD MALAYSIAN BANANA) HYPOTHETICAL PROTEIN"/>
    <property type="match status" value="1"/>
</dbReference>
<dbReference type="InterPro" id="IPR050853">
    <property type="entry name" value="WD_repeat_DNA-damage-binding"/>
</dbReference>
<dbReference type="OrthoDB" id="273771at2759"/>